<dbReference type="InterPro" id="IPR036291">
    <property type="entry name" value="NAD(P)-bd_dom_sf"/>
</dbReference>
<dbReference type="NCBIfam" id="TIGR01746">
    <property type="entry name" value="Thioester-redct"/>
    <property type="match status" value="1"/>
</dbReference>
<dbReference type="Pfam" id="PF00501">
    <property type="entry name" value="AMP-binding"/>
    <property type="match status" value="2"/>
</dbReference>
<dbReference type="EMBL" id="QAPG01000005">
    <property type="protein sequence ID" value="TDZ40468.1"/>
    <property type="molecule type" value="Genomic_DNA"/>
</dbReference>
<dbReference type="InterPro" id="IPR020806">
    <property type="entry name" value="PKS_PP-bd"/>
</dbReference>
<dbReference type="SUPFAM" id="SSF51735">
    <property type="entry name" value="NAD(P)-binding Rossmann-fold domains"/>
    <property type="match status" value="1"/>
</dbReference>
<dbReference type="InterPro" id="IPR036736">
    <property type="entry name" value="ACP-like_sf"/>
</dbReference>
<dbReference type="CDD" id="cd19545">
    <property type="entry name" value="FUM14_C_NRPS-like"/>
    <property type="match status" value="1"/>
</dbReference>
<protein>
    <submittedName>
        <fullName evidence="6">Nonribosomal peptide synthase atnA</fullName>
    </submittedName>
</protein>
<dbReference type="SUPFAM" id="SSF56801">
    <property type="entry name" value="Acetyl-CoA synthetase-like"/>
    <property type="match status" value="2"/>
</dbReference>
<dbReference type="NCBIfam" id="TIGR01733">
    <property type="entry name" value="AA-adenyl-dom"/>
    <property type="match status" value="2"/>
</dbReference>
<evidence type="ECO:0000256" key="2">
    <source>
        <dbReference type="ARBA" id="ARBA00022553"/>
    </source>
</evidence>
<dbReference type="SUPFAM" id="SSF47336">
    <property type="entry name" value="ACP-like"/>
    <property type="match status" value="2"/>
</dbReference>
<dbReference type="GO" id="GO:0016874">
    <property type="term" value="F:ligase activity"/>
    <property type="evidence" value="ECO:0007669"/>
    <property type="project" value="UniProtKB-KW"/>
</dbReference>
<dbReference type="Gene3D" id="3.40.50.12780">
    <property type="entry name" value="N-terminal domain of ligase-like"/>
    <property type="match status" value="1"/>
</dbReference>
<dbReference type="Pfam" id="PF00668">
    <property type="entry name" value="Condensation"/>
    <property type="match status" value="1"/>
</dbReference>
<dbReference type="FunFam" id="3.40.50.12780:FF:000014">
    <property type="entry name" value="Nonribosomal peptide synthetase 1"/>
    <property type="match status" value="1"/>
</dbReference>
<evidence type="ECO:0000256" key="4">
    <source>
        <dbReference type="SAM" id="MobiDB-lite"/>
    </source>
</evidence>
<keyword evidence="2" id="KW-0597">Phosphoprotein</keyword>
<proteinExistence type="predicted"/>
<dbReference type="Pfam" id="PF07993">
    <property type="entry name" value="NAD_binding_4"/>
    <property type="match status" value="1"/>
</dbReference>
<dbReference type="InterPro" id="IPR045851">
    <property type="entry name" value="AMP-bd_C_sf"/>
</dbReference>
<evidence type="ECO:0000313" key="6">
    <source>
        <dbReference type="EMBL" id="TDZ40468.1"/>
    </source>
</evidence>
<dbReference type="Gene3D" id="3.30.559.10">
    <property type="entry name" value="Chloramphenicol acetyltransferase-like domain"/>
    <property type="match status" value="1"/>
</dbReference>
<dbReference type="InterPro" id="IPR010080">
    <property type="entry name" value="Thioester_reductase-like_dom"/>
</dbReference>
<dbReference type="Gene3D" id="3.30.559.30">
    <property type="entry name" value="Nonribosomal peptide synthetase, condensation domain"/>
    <property type="match status" value="1"/>
</dbReference>
<sequence>MVAQHVQATPSSLAVDAWDRSFTYAELDDASSRVAAKLIETGIGPDCAVALVFEKSAWNTVATLGVLKAGGAFLPIDPSQPARRITRILQEAQVKVVLSSKFHEGNLLAISDNIITLDDIWLQSVSTTPVDLKLPPPKPWDLAYIMFTSGSTGEPKGVMIEHSACSSSVVAHGKATGFDRQTRAIQYARHTFDASIAEILTTMAFGGCVVVPSEEARVNDISAIICDKKVNWAFFTPSVIRLLDPYTLSGLKTVVLGGEALGQDNVDAWAPGRRLIVGYGPTENTVFSTMHEMLPGESASTIGRGTGTSCWITDPEDPTRLYPVGAVGELLLESPQLARGYLNFEDGEGPNRAFVRDPPWLTRLGRRARLYRTGDLCRFDENGIIHYEGRKDTQLKISGQRLEASEVEHHLRRAFATNEVVVDVLARPSPASAMQSKALVAFFSLKKRTEVALNATEFSLILRPDTDLQALIRRAEADIGKALPSWMCPSIYIPLDGMPLSSNGKIDGKRLRQEFGNLSPEQLYSLSYTEPTMRSEETPELRLMRQLWVEVLGLGDAMIQADSHFFRLGGDSLAAMGLVAAARKRGLELSFAQIFRNPVLVDLASVPAEREQARPTARPLELLGSNPKIIDDVLKECGVTMDDIEDIFPCTPLQEGLMALSSTTSNSFMVQYVLHLPEDIDIAALESAWEKVSQAHGILRTRLVDTAGFGIQQVVVTERLAWNENSNLEEYLELDLTKVSGFGDQLNRFGVVYDANGIASQLVWTVHHAVVDGHSAGLTLRAVRNAFMGAPLPPQASFSSFIKYQRRMDTAAAGEYWTSMFQGGDYNSFPKKPSFASTDCEPAHRHTEFVRRHIRMPPRGTGITATTLLRAAWGLVIGRFSGSRDAVFGVTSSGRNVPFHGIEDILGPTIATVPLRVTRDESTSVRNFLEDIQATLITMIPFEQMGVQNIARLNEACRTACNFQSIMIVQPEVDMAVDGTPFAAVDRPQDIDKFNSHAVMLECSLLDGGAKLNVNYDVDYLDRLQMERLVDYFEAAVLFLSENDDTLLDEFLRRPTVSDMDQMREWHSQVPQTVAACVHELFEQQAGAQPNAEAVFAWDGSLTFGELDEKASQLARVLHELGVGPEKKVAYCFEKSLYTVVSMLAILKAGGAMVPLDPAHPAERKSFVVQNIAADVVLASEAQADLLGYLGVQVVVVNAGLFHTLDDVGICRFSSREARPHHAATVLFTSGSTGTPKGVVQEHRTLCSAASAHADGMEMSSRSRILQFSSHVFDVSIIEIVNALVLGACLCIPSDEERTNDLAGFITRSQADWAYFTPSFARTLDPADVPSLKTICMGGEAMTPDNIQLWASSVSLINAYGPCEGSVCTVANLSKGHVETDSIGRGLNTLVWIVDPENHDRLLPIGSIGEILIEGPSIAREYLGDEQRTDMSFINPEWAVEFNNSEPARRMYKTGDLGKFNRDGSISYLGRKDFQIKLRGQRVEPGEIEHHLNGLLPSGSRAVVDAVTLSGSNSKSLAAFVEFGGGRGDAESEAEFGHLADQLRARLSIILPAYMVPSSFMPIDSIPLGPTGKLDRGRLREYASKLMAPPEVPSSQGETTQDGNALRAHETVALSISNKVADLLSAGDHRRHSSLQGSDFNPFHAGMDSIQVISLSTFVRKTFGVSLPIQKYMNSSATIRDIARWIVDDRRVSEDEAGAVDLLQEIEKYDEPLAALPLPTAENRKQDTPHIVMLTGATGFLGNQLLAQLLQRGTVRKVIALVRGEHPAHAAERLLTLARGSSWWREAYANRIEVWHGDLALPRLGLREAQWTRLTGSSVDAEPVDAVIHNGAVVNWMADYSALTAANIMSTVNLLTALTEAAAASRPVRLAYVSGGHLSTLPDDTQAIARELKTYPAYSQTKFVAEVLVSRYAERTFGAGHGRLVSIIKPGLILGSSSDGVSNTDDFLWRVTASALDVGLFNDDESDEWMAAAGVDHVAGMVLDGCFDGRSDEDPHHYRHHTTRKILAGLTMSDYWSIVAEETGRVARPTETGAWLRSVGADVQREGPSHRLWPVMHFLEDKRGKLGQPPGAMTARDRVEHQDSVRRALRASLRYLVAIGYIKSSRPSSVDGNSASDVELAVPRPVLFSRTPTTPTWNHELHSNRLGYKDGSGLKSDDSLVVRPLRTPSPL</sequence>
<dbReference type="FunFam" id="3.40.50.980:FF:000001">
    <property type="entry name" value="Non-ribosomal peptide synthetase"/>
    <property type="match status" value="1"/>
</dbReference>
<dbReference type="InterPro" id="IPR001242">
    <property type="entry name" value="Condensation_dom"/>
</dbReference>
<dbReference type="PROSITE" id="PS00455">
    <property type="entry name" value="AMP_BINDING"/>
    <property type="match status" value="2"/>
</dbReference>
<dbReference type="InterPro" id="IPR009081">
    <property type="entry name" value="PP-bd_ACP"/>
</dbReference>
<name>A0A4R8QMZ8_9PEZI</name>
<dbReference type="CDD" id="cd05918">
    <property type="entry name" value="A_NRPS_SidN3_like"/>
    <property type="match status" value="2"/>
</dbReference>
<dbReference type="Gene3D" id="3.40.50.980">
    <property type="match status" value="2"/>
</dbReference>
<dbReference type="Gene3D" id="3.40.50.720">
    <property type="entry name" value="NAD(P)-binding Rossmann-like Domain"/>
    <property type="match status" value="1"/>
</dbReference>
<dbReference type="PROSITE" id="PS50075">
    <property type="entry name" value="CARRIER"/>
    <property type="match status" value="2"/>
</dbReference>
<keyword evidence="3" id="KW-0436">Ligase</keyword>
<evidence type="ECO:0000259" key="5">
    <source>
        <dbReference type="PROSITE" id="PS50075"/>
    </source>
</evidence>
<gene>
    <name evidence="6" type="primary">atnA-2</name>
    <name evidence="6" type="ORF">C8035_v004162</name>
</gene>
<dbReference type="Proteomes" id="UP000295083">
    <property type="component" value="Unassembled WGS sequence"/>
</dbReference>
<dbReference type="Gene3D" id="1.10.1200.10">
    <property type="entry name" value="ACP-like"/>
    <property type="match status" value="1"/>
</dbReference>
<dbReference type="PANTHER" id="PTHR45527">
    <property type="entry name" value="NONRIBOSOMAL PEPTIDE SYNTHETASE"/>
    <property type="match status" value="1"/>
</dbReference>
<dbReference type="Gene3D" id="3.30.300.30">
    <property type="match status" value="2"/>
</dbReference>
<comment type="caution">
    <text evidence="6">The sequence shown here is derived from an EMBL/GenBank/DDBJ whole genome shotgun (WGS) entry which is preliminary data.</text>
</comment>
<dbReference type="FunFam" id="3.30.300.30:FF:000015">
    <property type="entry name" value="Nonribosomal peptide synthase SidD"/>
    <property type="match status" value="2"/>
</dbReference>
<dbReference type="PROSITE" id="PS00012">
    <property type="entry name" value="PHOSPHOPANTETHEINE"/>
    <property type="match status" value="1"/>
</dbReference>
<dbReference type="InterPro" id="IPR042099">
    <property type="entry name" value="ANL_N_sf"/>
</dbReference>
<dbReference type="Gene3D" id="2.30.38.10">
    <property type="entry name" value="Luciferase, Domain 3"/>
    <property type="match status" value="1"/>
</dbReference>
<feature type="domain" description="Carrier" evidence="5">
    <location>
        <begin position="1607"/>
        <end position="1690"/>
    </location>
</feature>
<reference evidence="6 7" key="1">
    <citation type="submission" date="2018-11" db="EMBL/GenBank/DDBJ databases">
        <title>Genome sequence and assembly of Colletotrichum spinosum.</title>
        <authorList>
            <person name="Gan P."/>
            <person name="Shirasu K."/>
        </authorList>
    </citation>
    <scope>NUCLEOTIDE SEQUENCE [LARGE SCALE GENOMIC DNA]</scope>
    <source>
        <strain evidence="6 7">CBS 515.97</strain>
    </source>
</reference>
<dbReference type="GO" id="GO:0043041">
    <property type="term" value="P:amino acid activation for nonribosomal peptide biosynthetic process"/>
    <property type="evidence" value="ECO:0007669"/>
    <property type="project" value="TreeGrafter"/>
</dbReference>
<evidence type="ECO:0000256" key="1">
    <source>
        <dbReference type="ARBA" id="ARBA00022450"/>
    </source>
</evidence>
<dbReference type="SUPFAM" id="SSF52777">
    <property type="entry name" value="CoA-dependent acyltransferases"/>
    <property type="match status" value="2"/>
</dbReference>
<dbReference type="PANTHER" id="PTHR45527:SF1">
    <property type="entry name" value="FATTY ACID SYNTHASE"/>
    <property type="match status" value="1"/>
</dbReference>
<dbReference type="GO" id="GO:0031177">
    <property type="term" value="F:phosphopantetheine binding"/>
    <property type="evidence" value="ECO:0007669"/>
    <property type="project" value="InterPro"/>
</dbReference>
<dbReference type="SMART" id="SM00823">
    <property type="entry name" value="PKS_PP"/>
    <property type="match status" value="2"/>
</dbReference>
<dbReference type="InterPro" id="IPR020845">
    <property type="entry name" value="AMP-binding_CS"/>
</dbReference>
<evidence type="ECO:0000256" key="3">
    <source>
        <dbReference type="ARBA" id="ARBA00022598"/>
    </source>
</evidence>
<dbReference type="InterPro" id="IPR013120">
    <property type="entry name" value="FAR_NAD-bd"/>
</dbReference>
<keyword evidence="7" id="KW-1185">Reference proteome</keyword>
<feature type="domain" description="Carrier" evidence="5">
    <location>
        <begin position="535"/>
        <end position="611"/>
    </location>
</feature>
<keyword evidence="1" id="KW-0596">Phosphopantetheine</keyword>
<dbReference type="InterPro" id="IPR023213">
    <property type="entry name" value="CAT-like_dom_sf"/>
</dbReference>
<accession>A0A4R8QMZ8</accession>
<dbReference type="Pfam" id="PF00550">
    <property type="entry name" value="PP-binding"/>
    <property type="match status" value="2"/>
</dbReference>
<dbReference type="InterPro" id="IPR006162">
    <property type="entry name" value="Ppantetheine_attach_site"/>
</dbReference>
<feature type="region of interest" description="Disordered" evidence="4">
    <location>
        <begin position="2131"/>
        <end position="2171"/>
    </location>
</feature>
<organism evidence="6 7">
    <name type="scientific">Colletotrichum spinosum</name>
    <dbReference type="NCBI Taxonomy" id="1347390"/>
    <lineage>
        <taxon>Eukaryota</taxon>
        <taxon>Fungi</taxon>
        <taxon>Dikarya</taxon>
        <taxon>Ascomycota</taxon>
        <taxon>Pezizomycotina</taxon>
        <taxon>Sordariomycetes</taxon>
        <taxon>Hypocreomycetidae</taxon>
        <taxon>Glomerellales</taxon>
        <taxon>Glomerellaceae</taxon>
        <taxon>Colletotrichum</taxon>
        <taxon>Colletotrichum orbiculare species complex</taxon>
    </lineage>
</organism>
<evidence type="ECO:0000313" key="7">
    <source>
        <dbReference type="Proteomes" id="UP000295083"/>
    </source>
</evidence>
<dbReference type="InterPro" id="IPR000873">
    <property type="entry name" value="AMP-dep_synth/lig_dom"/>
</dbReference>
<dbReference type="InterPro" id="IPR010071">
    <property type="entry name" value="AA_adenyl_dom"/>
</dbReference>
<dbReference type="GO" id="GO:0005737">
    <property type="term" value="C:cytoplasm"/>
    <property type="evidence" value="ECO:0007669"/>
    <property type="project" value="TreeGrafter"/>
</dbReference>
<dbReference type="GO" id="GO:0044550">
    <property type="term" value="P:secondary metabolite biosynthetic process"/>
    <property type="evidence" value="ECO:0007669"/>
    <property type="project" value="TreeGrafter"/>
</dbReference>